<dbReference type="AlphaFoldDB" id="A0AAE1CVQ2"/>
<evidence type="ECO:0000313" key="1">
    <source>
        <dbReference type="EMBL" id="KAK3739872.1"/>
    </source>
</evidence>
<proteinExistence type="predicted"/>
<name>A0AAE1CVQ2_9GAST</name>
<keyword evidence="2" id="KW-1185">Reference proteome</keyword>
<organism evidence="1 2">
    <name type="scientific">Elysia crispata</name>
    <name type="common">lettuce slug</name>
    <dbReference type="NCBI Taxonomy" id="231223"/>
    <lineage>
        <taxon>Eukaryota</taxon>
        <taxon>Metazoa</taxon>
        <taxon>Spiralia</taxon>
        <taxon>Lophotrochozoa</taxon>
        <taxon>Mollusca</taxon>
        <taxon>Gastropoda</taxon>
        <taxon>Heterobranchia</taxon>
        <taxon>Euthyneura</taxon>
        <taxon>Panpulmonata</taxon>
        <taxon>Sacoglossa</taxon>
        <taxon>Placobranchoidea</taxon>
        <taxon>Plakobranchidae</taxon>
        <taxon>Elysia</taxon>
    </lineage>
</organism>
<gene>
    <name evidence="1" type="ORF">RRG08_020316</name>
</gene>
<accession>A0AAE1CVQ2</accession>
<sequence>MCDVSRRSRASRGLHQQRSIALSLGSSELYKALLGRHKGITVRSPINFPWMSRPSQTESLKSYEGPASSQTRFCRHSRLIHCKNS</sequence>
<dbReference type="Proteomes" id="UP001283361">
    <property type="component" value="Unassembled WGS sequence"/>
</dbReference>
<dbReference type="EMBL" id="JAWDGP010006500">
    <property type="protein sequence ID" value="KAK3739872.1"/>
    <property type="molecule type" value="Genomic_DNA"/>
</dbReference>
<comment type="caution">
    <text evidence="1">The sequence shown here is derived from an EMBL/GenBank/DDBJ whole genome shotgun (WGS) entry which is preliminary data.</text>
</comment>
<reference evidence="1" key="1">
    <citation type="journal article" date="2023" name="G3 (Bethesda)">
        <title>A reference genome for the long-term kleptoplast-retaining sea slug Elysia crispata morphotype clarki.</title>
        <authorList>
            <person name="Eastman K.E."/>
            <person name="Pendleton A.L."/>
            <person name="Shaikh M.A."/>
            <person name="Suttiyut T."/>
            <person name="Ogas R."/>
            <person name="Tomko P."/>
            <person name="Gavelis G."/>
            <person name="Widhalm J.R."/>
            <person name="Wisecaver J.H."/>
        </authorList>
    </citation>
    <scope>NUCLEOTIDE SEQUENCE</scope>
    <source>
        <strain evidence="1">ECLA1</strain>
    </source>
</reference>
<protein>
    <submittedName>
        <fullName evidence="1">Uncharacterized protein</fullName>
    </submittedName>
</protein>
<evidence type="ECO:0000313" key="2">
    <source>
        <dbReference type="Proteomes" id="UP001283361"/>
    </source>
</evidence>